<sequence length="39" mass="4500">MTCVKCGMFRGTLPERMFKIIYSSPYASHETATSHKVKY</sequence>
<proteinExistence type="predicted"/>
<dbReference type="Proteomes" id="UP001209878">
    <property type="component" value="Unassembled WGS sequence"/>
</dbReference>
<dbReference type="EMBL" id="JAODUO010000146">
    <property type="protein sequence ID" value="KAK2188035.1"/>
    <property type="molecule type" value="Genomic_DNA"/>
</dbReference>
<evidence type="ECO:0000313" key="2">
    <source>
        <dbReference type="Proteomes" id="UP001209878"/>
    </source>
</evidence>
<name>A0AAD9P4L8_RIDPI</name>
<protein>
    <submittedName>
        <fullName evidence="1">Uncharacterized protein</fullName>
    </submittedName>
</protein>
<reference evidence="1" key="1">
    <citation type="journal article" date="2023" name="Mol. Biol. Evol.">
        <title>Third-Generation Sequencing Reveals the Adaptive Role of the Epigenome in Three Deep-Sea Polychaetes.</title>
        <authorList>
            <person name="Perez M."/>
            <person name="Aroh O."/>
            <person name="Sun Y."/>
            <person name="Lan Y."/>
            <person name="Juniper S.K."/>
            <person name="Young C.R."/>
            <person name="Angers B."/>
            <person name="Qian P.Y."/>
        </authorList>
    </citation>
    <scope>NUCLEOTIDE SEQUENCE</scope>
    <source>
        <strain evidence="1">R07B-5</strain>
    </source>
</reference>
<accession>A0AAD9P4L8</accession>
<gene>
    <name evidence="1" type="ORF">NP493_146g02010</name>
</gene>
<organism evidence="1 2">
    <name type="scientific">Ridgeia piscesae</name>
    <name type="common">Tubeworm</name>
    <dbReference type="NCBI Taxonomy" id="27915"/>
    <lineage>
        <taxon>Eukaryota</taxon>
        <taxon>Metazoa</taxon>
        <taxon>Spiralia</taxon>
        <taxon>Lophotrochozoa</taxon>
        <taxon>Annelida</taxon>
        <taxon>Polychaeta</taxon>
        <taxon>Sedentaria</taxon>
        <taxon>Canalipalpata</taxon>
        <taxon>Sabellida</taxon>
        <taxon>Siboglinidae</taxon>
        <taxon>Ridgeia</taxon>
    </lineage>
</organism>
<dbReference type="AlphaFoldDB" id="A0AAD9P4L8"/>
<keyword evidence="2" id="KW-1185">Reference proteome</keyword>
<comment type="caution">
    <text evidence="1">The sequence shown here is derived from an EMBL/GenBank/DDBJ whole genome shotgun (WGS) entry which is preliminary data.</text>
</comment>
<evidence type="ECO:0000313" key="1">
    <source>
        <dbReference type="EMBL" id="KAK2188035.1"/>
    </source>
</evidence>